<sequence>MSNEKVISSIAYTKSMNKAYILAIFMLGASFTGCIEDEDDSLDLRESIEDFIKSLENGDYSKYCGYILTYEGSFLTAEDKKECREMSDEEVTIEFKISMTDYNAEKLDYKASKSSGYVYSISATIEQCTRYDSTEEWMCDTWNETEWLWAKVDGKWGTGVDGFAGYYDEEGAPILTMFTQEDSNGWFHVEVIKISRYSDLSGFSFFLKDGSGTTYVGGNGFGEIALQNV</sequence>
<name>A0A381XL06_9ZZZZ</name>
<dbReference type="EMBL" id="UINC01015555">
    <property type="protein sequence ID" value="SVA65418.1"/>
    <property type="molecule type" value="Genomic_DNA"/>
</dbReference>
<accession>A0A381XL06</accession>
<evidence type="ECO:0000313" key="1">
    <source>
        <dbReference type="EMBL" id="SVA65418.1"/>
    </source>
</evidence>
<organism evidence="1">
    <name type="scientific">marine metagenome</name>
    <dbReference type="NCBI Taxonomy" id="408172"/>
    <lineage>
        <taxon>unclassified sequences</taxon>
        <taxon>metagenomes</taxon>
        <taxon>ecological metagenomes</taxon>
    </lineage>
</organism>
<dbReference type="PROSITE" id="PS51257">
    <property type="entry name" value="PROKAR_LIPOPROTEIN"/>
    <property type="match status" value="1"/>
</dbReference>
<gene>
    <name evidence="1" type="ORF">METZ01_LOCUS118272</name>
</gene>
<proteinExistence type="predicted"/>
<reference evidence="1" key="1">
    <citation type="submission" date="2018-05" db="EMBL/GenBank/DDBJ databases">
        <authorList>
            <person name="Lanie J.A."/>
            <person name="Ng W.-L."/>
            <person name="Kazmierczak K.M."/>
            <person name="Andrzejewski T.M."/>
            <person name="Davidsen T.M."/>
            <person name="Wayne K.J."/>
            <person name="Tettelin H."/>
            <person name="Glass J.I."/>
            <person name="Rusch D."/>
            <person name="Podicherti R."/>
            <person name="Tsui H.-C.T."/>
            <person name="Winkler M.E."/>
        </authorList>
    </citation>
    <scope>NUCLEOTIDE SEQUENCE</scope>
</reference>
<dbReference type="AlphaFoldDB" id="A0A381XL06"/>
<feature type="non-terminal residue" evidence="1">
    <location>
        <position position="229"/>
    </location>
</feature>
<protein>
    <submittedName>
        <fullName evidence="1">Uncharacterized protein</fullName>
    </submittedName>
</protein>